<name>A0ABQ5W1L4_9HYPH</name>
<evidence type="ECO:0000313" key="2">
    <source>
        <dbReference type="Proteomes" id="UP001156691"/>
    </source>
</evidence>
<reference evidence="2" key="1">
    <citation type="journal article" date="2019" name="Int. J. Syst. Evol. Microbiol.">
        <title>The Global Catalogue of Microorganisms (GCM) 10K type strain sequencing project: providing services to taxonomists for standard genome sequencing and annotation.</title>
        <authorList>
            <consortium name="The Broad Institute Genomics Platform"/>
            <consortium name="The Broad Institute Genome Sequencing Center for Infectious Disease"/>
            <person name="Wu L."/>
            <person name="Ma J."/>
        </authorList>
    </citation>
    <scope>NUCLEOTIDE SEQUENCE [LARGE SCALE GENOMIC DNA]</scope>
    <source>
        <strain evidence="2">NBRC 112416</strain>
    </source>
</reference>
<sequence>MTESTDSVDLPIAPAKQRAARRRAAADATAKWRGIRRAVGMPEAAHVDRAITEAMSFCLQPVYAQHDGTGVFVSLERTFRTAVLILMRNGADRELAQQAVRNRLAPRPHHSELHHVPSLVMHVDGFEPLARRGDIPWSEVDKRAMAAASRPRNHGV</sequence>
<dbReference type="Proteomes" id="UP001156691">
    <property type="component" value="Unassembled WGS sequence"/>
</dbReference>
<evidence type="ECO:0000313" key="1">
    <source>
        <dbReference type="EMBL" id="GLQ53611.1"/>
    </source>
</evidence>
<protein>
    <submittedName>
        <fullName evidence="1">Uncharacterized protein</fullName>
    </submittedName>
</protein>
<proteinExistence type="predicted"/>
<comment type="caution">
    <text evidence="1">The sequence shown here is derived from an EMBL/GenBank/DDBJ whole genome shotgun (WGS) entry which is preliminary data.</text>
</comment>
<accession>A0ABQ5W1L4</accession>
<organism evidence="1 2">
    <name type="scientific">Devosia nitrariae</name>
    <dbReference type="NCBI Taxonomy" id="2071872"/>
    <lineage>
        <taxon>Bacteria</taxon>
        <taxon>Pseudomonadati</taxon>
        <taxon>Pseudomonadota</taxon>
        <taxon>Alphaproteobacteria</taxon>
        <taxon>Hyphomicrobiales</taxon>
        <taxon>Devosiaceae</taxon>
        <taxon>Devosia</taxon>
    </lineage>
</organism>
<gene>
    <name evidence="1" type="ORF">GCM10010862_08700</name>
</gene>
<dbReference type="EMBL" id="BSNS01000004">
    <property type="protein sequence ID" value="GLQ53611.1"/>
    <property type="molecule type" value="Genomic_DNA"/>
</dbReference>
<keyword evidence="2" id="KW-1185">Reference proteome</keyword>